<dbReference type="InterPro" id="IPR016181">
    <property type="entry name" value="Acyl_CoA_acyltransferase"/>
</dbReference>
<keyword evidence="2" id="KW-0012">Acyltransferase</keyword>
<reference evidence="2 3" key="1">
    <citation type="journal article" date="2012" name="Science">
        <title>The Paleozoic origin of enzymatic lignin decomposition reconstructed from 31 fungal genomes.</title>
        <authorList>
            <person name="Floudas D."/>
            <person name="Binder M."/>
            <person name="Riley R."/>
            <person name="Barry K."/>
            <person name="Blanchette R.A."/>
            <person name="Henrissat B."/>
            <person name="Martinez A.T."/>
            <person name="Otillar R."/>
            <person name="Spatafora J.W."/>
            <person name="Yadav J.S."/>
            <person name="Aerts A."/>
            <person name="Benoit I."/>
            <person name="Boyd A."/>
            <person name="Carlson A."/>
            <person name="Copeland A."/>
            <person name="Coutinho P.M."/>
            <person name="de Vries R.P."/>
            <person name="Ferreira P."/>
            <person name="Findley K."/>
            <person name="Foster B."/>
            <person name="Gaskell J."/>
            <person name="Glotzer D."/>
            <person name="Gorecki P."/>
            <person name="Heitman J."/>
            <person name="Hesse C."/>
            <person name="Hori C."/>
            <person name="Igarashi K."/>
            <person name="Jurgens J.A."/>
            <person name="Kallen N."/>
            <person name="Kersten P."/>
            <person name="Kohler A."/>
            <person name="Kuees U."/>
            <person name="Kumar T.K.A."/>
            <person name="Kuo A."/>
            <person name="LaButti K."/>
            <person name="Larrondo L.F."/>
            <person name="Lindquist E."/>
            <person name="Ling A."/>
            <person name="Lombard V."/>
            <person name="Lucas S."/>
            <person name="Lundell T."/>
            <person name="Martin R."/>
            <person name="McLaughlin D.J."/>
            <person name="Morgenstern I."/>
            <person name="Morin E."/>
            <person name="Murat C."/>
            <person name="Nagy L.G."/>
            <person name="Nolan M."/>
            <person name="Ohm R.A."/>
            <person name="Patyshakuliyeva A."/>
            <person name="Rokas A."/>
            <person name="Ruiz-Duenas F.J."/>
            <person name="Sabat G."/>
            <person name="Salamov A."/>
            <person name="Samejima M."/>
            <person name="Schmutz J."/>
            <person name="Slot J.C."/>
            <person name="St John F."/>
            <person name="Stenlid J."/>
            <person name="Sun H."/>
            <person name="Sun S."/>
            <person name="Syed K."/>
            <person name="Tsang A."/>
            <person name="Wiebenga A."/>
            <person name="Young D."/>
            <person name="Pisabarro A."/>
            <person name="Eastwood D.C."/>
            <person name="Martin F."/>
            <person name="Cullen D."/>
            <person name="Grigoriev I.V."/>
            <person name="Hibbett D.S."/>
        </authorList>
    </citation>
    <scope>NUCLEOTIDE SEQUENCE [LARGE SCALE GENOMIC DNA]</scope>
    <source>
        <strain evidence="2 3">MD-104</strain>
    </source>
</reference>
<sequence>MPRLILAEADALHAAFEEAFTQSVMMKMIPLMAVPTYKVLHPPSAAYFARAKELETGLQIQEFSPDGAIREMQWKELQEAFAKMSQWMSMDGTERQFFMGDKTCYADITVASWMVWMKRCLGANSHEWAQVETWDGGRWGRFMEYFEQYAMAAQQTTDIAETKSMLHLGSRGLHTAASEVRIAMIIDTSPETSGDHTEPSSEVPVIRYATPADIEELAPLFLASVDTSLPGITFSARPGYELAKICTHLETRLFPTPTIRTFCLELPSSPRIIGYASVKPKSTVKGLGDTPELDMLFVKVGMAGRGYGGLLMERVQRECRETGLGVHVFKRNERALRFYHKWGFAIVVEEEMNIGEGNVEQVYGMRWAPT</sequence>
<dbReference type="AlphaFoldDB" id="A0A2H3JVJ4"/>
<dbReference type="PROSITE" id="PS51186">
    <property type="entry name" value="GNAT"/>
    <property type="match status" value="1"/>
</dbReference>
<dbReference type="CDD" id="cd00299">
    <property type="entry name" value="GST_C_family"/>
    <property type="match status" value="1"/>
</dbReference>
<dbReference type="CDD" id="cd04301">
    <property type="entry name" value="NAT_SF"/>
    <property type="match status" value="1"/>
</dbReference>
<dbReference type="InterPro" id="IPR054416">
    <property type="entry name" value="GST_UstS-like_C"/>
</dbReference>
<feature type="domain" description="N-acetyltransferase" evidence="1">
    <location>
        <begin position="204"/>
        <end position="370"/>
    </location>
</feature>
<dbReference type="Proteomes" id="UP000218811">
    <property type="component" value="Unassembled WGS sequence"/>
</dbReference>
<name>A0A2H3JVJ4_WOLCO</name>
<dbReference type="SUPFAM" id="SSF55729">
    <property type="entry name" value="Acyl-CoA N-acyltransferases (Nat)"/>
    <property type="match status" value="1"/>
</dbReference>
<gene>
    <name evidence="2" type="ORF">WOLCODRAFT_142952</name>
</gene>
<accession>A0A2H3JVJ4</accession>
<dbReference type="Gene3D" id="3.40.630.30">
    <property type="match status" value="1"/>
</dbReference>
<dbReference type="Gene3D" id="1.20.1050.10">
    <property type="match status" value="1"/>
</dbReference>
<dbReference type="Pfam" id="PF00583">
    <property type="entry name" value="Acetyltransf_1"/>
    <property type="match status" value="1"/>
</dbReference>
<protein>
    <submittedName>
        <fullName evidence="2">Acyl-CoA N-acyltransferase</fullName>
    </submittedName>
</protein>
<organism evidence="2 3">
    <name type="scientific">Wolfiporia cocos (strain MD-104)</name>
    <name type="common">Brown rot fungus</name>
    <dbReference type="NCBI Taxonomy" id="742152"/>
    <lineage>
        <taxon>Eukaryota</taxon>
        <taxon>Fungi</taxon>
        <taxon>Dikarya</taxon>
        <taxon>Basidiomycota</taxon>
        <taxon>Agaricomycotina</taxon>
        <taxon>Agaricomycetes</taxon>
        <taxon>Polyporales</taxon>
        <taxon>Phaeolaceae</taxon>
        <taxon>Wolfiporia</taxon>
    </lineage>
</organism>
<dbReference type="OMA" id="GANSHEW"/>
<dbReference type="InterPro" id="IPR036282">
    <property type="entry name" value="Glutathione-S-Trfase_C_sf"/>
</dbReference>
<proteinExistence type="predicted"/>
<dbReference type="EMBL" id="KB468053">
    <property type="protein sequence ID" value="PCH40177.1"/>
    <property type="molecule type" value="Genomic_DNA"/>
</dbReference>
<evidence type="ECO:0000259" key="1">
    <source>
        <dbReference type="PROSITE" id="PS51186"/>
    </source>
</evidence>
<dbReference type="OrthoDB" id="9975416at2759"/>
<keyword evidence="2" id="KW-0808">Transferase</keyword>
<evidence type="ECO:0000313" key="3">
    <source>
        <dbReference type="Proteomes" id="UP000218811"/>
    </source>
</evidence>
<dbReference type="Pfam" id="PF22041">
    <property type="entry name" value="GST_C_7"/>
    <property type="match status" value="1"/>
</dbReference>
<dbReference type="STRING" id="742152.A0A2H3JVJ4"/>
<dbReference type="SUPFAM" id="SSF47616">
    <property type="entry name" value="GST C-terminal domain-like"/>
    <property type="match status" value="1"/>
</dbReference>
<dbReference type="InterPro" id="IPR000182">
    <property type="entry name" value="GNAT_dom"/>
</dbReference>
<dbReference type="GO" id="GO:0016747">
    <property type="term" value="F:acyltransferase activity, transferring groups other than amino-acyl groups"/>
    <property type="evidence" value="ECO:0007669"/>
    <property type="project" value="InterPro"/>
</dbReference>
<keyword evidence="3" id="KW-1185">Reference proteome</keyword>
<evidence type="ECO:0000313" key="2">
    <source>
        <dbReference type="EMBL" id="PCH40177.1"/>
    </source>
</evidence>